<comment type="caution">
    <text evidence="1">The sequence shown here is derived from an EMBL/GenBank/DDBJ whole genome shotgun (WGS) entry which is preliminary data.</text>
</comment>
<name>A0A8S3ERL9_9BILA</name>
<reference evidence="1" key="1">
    <citation type="submission" date="2021-02" db="EMBL/GenBank/DDBJ databases">
        <authorList>
            <person name="Nowell W R."/>
        </authorList>
    </citation>
    <scope>NUCLEOTIDE SEQUENCE</scope>
</reference>
<proteinExistence type="predicted"/>
<dbReference type="Proteomes" id="UP000681720">
    <property type="component" value="Unassembled WGS sequence"/>
</dbReference>
<evidence type="ECO:0000313" key="1">
    <source>
        <dbReference type="EMBL" id="CAF5080966.1"/>
    </source>
</evidence>
<dbReference type="EMBL" id="CAJOBJ010243861">
    <property type="protein sequence ID" value="CAF5080966.1"/>
    <property type="molecule type" value="Genomic_DNA"/>
</dbReference>
<sequence>MLGADFKDLTTVEQMEK</sequence>
<accession>A0A8S3ERL9</accession>
<protein>
    <submittedName>
        <fullName evidence="1">Uncharacterized protein</fullName>
    </submittedName>
</protein>
<gene>
    <name evidence="1" type="ORF">GIL414_LOCUS61713</name>
</gene>
<feature type="non-terminal residue" evidence="1">
    <location>
        <position position="17"/>
    </location>
</feature>
<evidence type="ECO:0000313" key="2">
    <source>
        <dbReference type="Proteomes" id="UP000681720"/>
    </source>
</evidence>
<dbReference type="AlphaFoldDB" id="A0A8S3ERL9"/>
<organism evidence="1 2">
    <name type="scientific">Rotaria magnacalcarata</name>
    <dbReference type="NCBI Taxonomy" id="392030"/>
    <lineage>
        <taxon>Eukaryota</taxon>
        <taxon>Metazoa</taxon>
        <taxon>Spiralia</taxon>
        <taxon>Gnathifera</taxon>
        <taxon>Rotifera</taxon>
        <taxon>Eurotatoria</taxon>
        <taxon>Bdelloidea</taxon>
        <taxon>Philodinida</taxon>
        <taxon>Philodinidae</taxon>
        <taxon>Rotaria</taxon>
    </lineage>
</organism>